<reference evidence="1 2" key="1">
    <citation type="submission" date="2020-08" db="EMBL/GenBank/DDBJ databases">
        <title>Plant Genome Project.</title>
        <authorList>
            <person name="Zhang R.-G."/>
        </authorList>
    </citation>
    <scope>NUCLEOTIDE SEQUENCE [LARGE SCALE GENOMIC DNA]</scope>
    <source>
        <tissue evidence="1">Rhizome</tissue>
    </source>
</reference>
<dbReference type="InterPro" id="IPR038980">
    <property type="entry name" value="ATM_plant"/>
</dbReference>
<organism evidence="1 2">
    <name type="scientific">Zingiber officinale</name>
    <name type="common">Ginger</name>
    <name type="synonym">Amomum zingiber</name>
    <dbReference type="NCBI Taxonomy" id="94328"/>
    <lineage>
        <taxon>Eukaryota</taxon>
        <taxon>Viridiplantae</taxon>
        <taxon>Streptophyta</taxon>
        <taxon>Embryophyta</taxon>
        <taxon>Tracheophyta</taxon>
        <taxon>Spermatophyta</taxon>
        <taxon>Magnoliopsida</taxon>
        <taxon>Liliopsida</taxon>
        <taxon>Zingiberales</taxon>
        <taxon>Zingiberaceae</taxon>
        <taxon>Zingiber</taxon>
    </lineage>
</organism>
<gene>
    <name evidence="1" type="ORF">ZIOFF_062952</name>
</gene>
<dbReference type="Proteomes" id="UP000734854">
    <property type="component" value="Unassembled WGS sequence"/>
</dbReference>
<dbReference type="PANTHER" id="PTHR37079">
    <property type="entry name" value="SERINE/THREONINE-PROTEIN KINASE ATM"/>
    <property type="match status" value="1"/>
</dbReference>
<sequence>MPSMATSRHIPPKGLSESYTLQVFRLVSLWFNFYSRNNVVHEMISTVKEVQSYKFIPLVYQIASRLAPICADCFGFSCKENGYRSSIPYYFPGK</sequence>
<protein>
    <submittedName>
        <fullName evidence="1">Uncharacterized protein</fullName>
    </submittedName>
</protein>
<evidence type="ECO:0000313" key="2">
    <source>
        <dbReference type="Proteomes" id="UP000734854"/>
    </source>
</evidence>
<keyword evidence="2" id="KW-1185">Reference proteome</keyword>
<name>A0A8J5KB05_ZINOF</name>
<accession>A0A8J5KB05</accession>
<dbReference type="GO" id="GO:0004674">
    <property type="term" value="F:protein serine/threonine kinase activity"/>
    <property type="evidence" value="ECO:0007669"/>
    <property type="project" value="InterPro"/>
</dbReference>
<proteinExistence type="predicted"/>
<evidence type="ECO:0000313" key="1">
    <source>
        <dbReference type="EMBL" id="KAG6479486.1"/>
    </source>
</evidence>
<dbReference type="EMBL" id="JACMSC010000017">
    <property type="protein sequence ID" value="KAG6479486.1"/>
    <property type="molecule type" value="Genomic_DNA"/>
</dbReference>
<comment type="caution">
    <text evidence="1">The sequence shown here is derived from an EMBL/GenBank/DDBJ whole genome shotgun (WGS) entry which is preliminary data.</text>
</comment>
<dbReference type="PANTHER" id="PTHR37079:SF4">
    <property type="entry name" value="SERINE_THREONINE-PROTEIN KINASE ATM"/>
    <property type="match status" value="1"/>
</dbReference>
<dbReference type="AlphaFoldDB" id="A0A8J5KB05"/>
<dbReference type="GO" id="GO:0006974">
    <property type="term" value="P:DNA damage response"/>
    <property type="evidence" value="ECO:0007669"/>
    <property type="project" value="InterPro"/>
</dbReference>